<reference evidence="1 2" key="1">
    <citation type="submission" date="2018-06" db="EMBL/GenBank/DDBJ databases">
        <title>The Genome of Cuscuta australis (Dodder) Provides Insight into the Evolution of Plant Parasitism.</title>
        <authorList>
            <person name="Liu H."/>
        </authorList>
    </citation>
    <scope>NUCLEOTIDE SEQUENCE [LARGE SCALE GENOMIC DNA]</scope>
    <source>
        <strain evidence="2">cv. Yunnan</strain>
        <tissue evidence="1">Vines</tissue>
    </source>
</reference>
<name>A0A328DYK4_9ASTE</name>
<evidence type="ECO:0000313" key="1">
    <source>
        <dbReference type="EMBL" id="RAL50795.1"/>
    </source>
</evidence>
<gene>
    <name evidence="1" type="ORF">DM860_015942</name>
</gene>
<comment type="caution">
    <text evidence="1">The sequence shown here is derived from an EMBL/GenBank/DDBJ whole genome shotgun (WGS) entry which is preliminary data.</text>
</comment>
<sequence>MEEDEDARREAAIASARTLLPDIRPNSAVTADQLSKFQELRRRRLQIKAKSKAKRHLKKGLYSSTNHSHPWCQMSHEFVTSFLRTLPKPNPKPSSSRFVKLCKIFKLSSAHAFIFGGF</sequence>
<dbReference type="PANTHER" id="PTHR14386:SF2">
    <property type="entry name" value="PROTEIN FAM204A"/>
    <property type="match status" value="1"/>
</dbReference>
<dbReference type="PANTHER" id="PTHR14386">
    <property type="entry name" value="PROTEIN FAM204A"/>
    <property type="match status" value="1"/>
</dbReference>
<dbReference type="AlphaFoldDB" id="A0A328DYK4"/>
<dbReference type="Proteomes" id="UP000249390">
    <property type="component" value="Unassembled WGS sequence"/>
</dbReference>
<dbReference type="EMBL" id="NQVE01000055">
    <property type="protein sequence ID" value="RAL50795.1"/>
    <property type="molecule type" value="Genomic_DNA"/>
</dbReference>
<keyword evidence="2" id="KW-1185">Reference proteome</keyword>
<accession>A0A328DYK4</accession>
<protein>
    <submittedName>
        <fullName evidence="1">Uncharacterized protein</fullName>
    </submittedName>
</protein>
<proteinExistence type="predicted"/>
<organism evidence="1 2">
    <name type="scientific">Cuscuta australis</name>
    <dbReference type="NCBI Taxonomy" id="267555"/>
    <lineage>
        <taxon>Eukaryota</taxon>
        <taxon>Viridiplantae</taxon>
        <taxon>Streptophyta</taxon>
        <taxon>Embryophyta</taxon>
        <taxon>Tracheophyta</taxon>
        <taxon>Spermatophyta</taxon>
        <taxon>Magnoliopsida</taxon>
        <taxon>eudicotyledons</taxon>
        <taxon>Gunneridae</taxon>
        <taxon>Pentapetalae</taxon>
        <taxon>asterids</taxon>
        <taxon>lamiids</taxon>
        <taxon>Solanales</taxon>
        <taxon>Convolvulaceae</taxon>
        <taxon>Cuscuteae</taxon>
        <taxon>Cuscuta</taxon>
        <taxon>Cuscuta subgen. Grammica</taxon>
        <taxon>Cuscuta sect. Cleistogrammica</taxon>
    </lineage>
</organism>
<dbReference type="InterPro" id="IPR037690">
    <property type="entry name" value="FAM204A"/>
</dbReference>
<evidence type="ECO:0000313" key="2">
    <source>
        <dbReference type="Proteomes" id="UP000249390"/>
    </source>
</evidence>